<dbReference type="EMBL" id="JAMYQB010000011">
    <property type="protein sequence ID" value="MER9405334.1"/>
    <property type="molecule type" value="Genomic_DNA"/>
</dbReference>
<accession>A0ABV1Z0T7</accession>
<dbReference type="Proteomes" id="UP001433071">
    <property type="component" value="Unassembled WGS sequence"/>
</dbReference>
<feature type="compositionally biased region" description="Polar residues" evidence="1">
    <location>
        <begin position="1"/>
        <end position="21"/>
    </location>
</feature>
<comment type="caution">
    <text evidence="2">The sequence shown here is derived from an EMBL/GenBank/DDBJ whole genome shotgun (WGS) entry which is preliminary data.</text>
</comment>
<organism evidence="2 3">
    <name type="scientific">Mesorhizobium caraganae</name>
    <dbReference type="NCBI Taxonomy" id="483206"/>
    <lineage>
        <taxon>Bacteria</taxon>
        <taxon>Pseudomonadati</taxon>
        <taxon>Pseudomonadota</taxon>
        <taxon>Alphaproteobacteria</taxon>
        <taxon>Hyphomicrobiales</taxon>
        <taxon>Phyllobacteriaceae</taxon>
        <taxon>Mesorhizobium</taxon>
    </lineage>
</organism>
<evidence type="ECO:0000313" key="3">
    <source>
        <dbReference type="Proteomes" id="UP001433071"/>
    </source>
</evidence>
<feature type="region of interest" description="Disordered" evidence="1">
    <location>
        <begin position="1"/>
        <end position="31"/>
    </location>
</feature>
<name>A0ABV1Z0T7_9HYPH</name>
<proteinExistence type="predicted"/>
<sequence>MSSKRLQSTEVASRAQPQILSQGGHVSRTQFRHDARLKKQAVFLRIAADRGLVAKSLASNRAMTSRTTFRLLQNANLVGIGYGAKETAGKITGDLAVRVYVRRKIPLADLALDQKIPRFVAGIATDVIPIGQPRFHSRPAHLGIGISHVRGKAGSLGCLVRKPGDEAWYILSACHVLALSGAGEIGDLIVEPPAPSATSTRLAVLADFEPLQIGDEPNRFDAAVARLDHLADVTNMIPAIGEPQWPLMEPLLYQSVRKHGATSLHTVGVVLDTQAEGLIVSGGQSYAFADVVFVGGAEKAFSLGGDSGALVVDAMSRRAVGLVVGGTARGTFISPLKAVFRRFGLEAPTSTPVV</sequence>
<evidence type="ECO:0000256" key="1">
    <source>
        <dbReference type="SAM" id="MobiDB-lite"/>
    </source>
</evidence>
<gene>
    <name evidence="2" type="ORF">NKI36_14930</name>
</gene>
<dbReference type="InterPro" id="IPR009003">
    <property type="entry name" value="Peptidase_S1_PA"/>
</dbReference>
<dbReference type="RefSeq" id="WP_352558502.1">
    <property type="nucleotide sequence ID" value="NZ_JAMYQB010000011.1"/>
</dbReference>
<evidence type="ECO:0000313" key="2">
    <source>
        <dbReference type="EMBL" id="MER9405334.1"/>
    </source>
</evidence>
<protein>
    <submittedName>
        <fullName evidence="2">S1 family peptidase</fullName>
    </submittedName>
</protein>
<dbReference type="SUPFAM" id="SSF50494">
    <property type="entry name" value="Trypsin-like serine proteases"/>
    <property type="match status" value="1"/>
</dbReference>
<reference evidence="2 3" key="1">
    <citation type="journal article" date="2024" name="Proc. Natl. Acad. Sci. U.S.A.">
        <title>The evolutionary genomics of adaptation to stress in wild rhizobium bacteria.</title>
        <authorList>
            <person name="Kehlet-Delgado H."/>
            <person name="Montoya A.P."/>
            <person name="Jensen K.T."/>
            <person name="Wendlandt C.E."/>
            <person name="Dexheimer C."/>
            <person name="Roberts M."/>
            <person name="Torres Martinez L."/>
            <person name="Friesen M.L."/>
            <person name="Griffitts J.S."/>
            <person name="Porter S.S."/>
        </authorList>
    </citation>
    <scope>NUCLEOTIDE SEQUENCE [LARGE SCALE GENOMIC DNA]</scope>
    <source>
        <strain evidence="2 3">M0641</strain>
    </source>
</reference>
<keyword evidence="3" id="KW-1185">Reference proteome</keyword>